<protein>
    <recommendedName>
        <fullName evidence="10">L-threonylcarbamoyladenylate synthase</fullName>
        <ecNumber evidence="3">2.7.7.87</ecNumber>
    </recommendedName>
    <alternativeName>
        <fullName evidence="10">L-threonylcarbamoyladenylate synthase</fullName>
    </alternativeName>
</protein>
<dbReference type="RefSeq" id="WP_221919720.1">
    <property type="nucleotide sequence ID" value="NZ_CP173660.1"/>
</dbReference>
<keyword evidence="9" id="KW-0067">ATP-binding</keyword>
<dbReference type="Pfam" id="PF01451">
    <property type="entry name" value="LMWPc"/>
    <property type="match status" value="1"/>
</dbReference>
<sequence>MKTRIEKIDRTAIDRTVIEEAGKILKEGGLVAFPTETVYGLGANALDEEAAKKTYAAKGRPSDNPLIVHIAEKEALYDIIEEIPEDTAKIADRFWPGPLTMIFRKSEKVPYGTTGGLDTVAVRMPDDEIARELIRAGGGYVSAPSANTSGRPSPTMAQHVAEDLDGKIDMILDGGSVNIGVESTILDMTSVPPVILRPGAVTKEMLEEVVGEVDIDKTILSDDSTQIPKAPGMKYRHYAPKAQMVLIEGDPFDAVRAIKQLTYDKVKFGKKENGEPYRIGIIATAETMKDYTYGIVKSIGSRENRKTITKNLYGVLREFDEENVDIIYSEAFSGEEIDAAIMNRLAKAAGHKIIPASEIVKLQPYRRIIFVSKDDNCRGPMAERILQTEVLFQEYDIESRGIAVLFPEPLNPAAEETMRRHGVNTENHEALAFDETAISPETLILTMEKAQKWKIVNEYGFDSNIYALNEYINMPDEVESMYGKSLEEYETAYNNLEQYMKILADKLNREAREIWAEYM</sequence>
<keyword evidence="15" id="KW-1185">Reference proteome</keyword>
<proteinExistence type="inferred from homology"/>
<dbReference type="SMART" id="SM00226">
    <property type="entry name" value="LMWPc"/>
    <property type="match status" value="1"/>
</dbReference>
<accession>A0ABS7L6V3</accession>
<dbReference type="SUPFAM" id="SSF52788">
    <property type="entry name" value="Phosphotyrosine protein phosphatases I"/>
    <property type="match status" value="1"/>
</dbReference>
<evidence type="ECO:0000256" key="6">
    <source>
        <dbReference type="ARBA" id="ARBA00022694"/>
    </source>
</evidence>
<evidence type="ECO:0000256" key="8">
    <source>
        <dbReference type="ARBA" id="ARBA00022741"/>
    </source>
</evidence>
<keyword evidence="6" id="KW-0819">tRNA processing</keyword>
<evidence type="ECO:0000256" key="7">
    <source>
        <dbReference type="ARBA" id="ARBA00022695"/>
    </source>
</evidence>
<evidence type="ECO:0000313" key="14">
    <source>
        <dbReference type="EMBL" id="MBY0758760.1"/>
    </source>
</evidence>
<evidence type="ECO:0000256" key="9">
    <source>
        <dbReference type="ARBA" id="ARBA00022840"/>
    </source>
</evidence>
<evidence type="ECO:0000256" key="11">
    <source>
        <dbReference type="ARBA" id="ARBA00048366"/>
    </source>
</evidence>
<organism evidence="14 15">
    <name type="scientific">Sellimonas caecigallum</name>
    <dbReference type="NCBI Taxonomy" id="2592333"/>
    <lineage>
        <taxon>Bacteria</taxon>
        <taxon>Bacillati</taxon>
        <taxon>Bacillota</taxon>
        <taxon>Clostridia</taxon>
        <taxon>Lachnospirales</taxon>
        <taxon>Lachnospiraceae</taxon>
        <taxon>Sellimonas</taxon>
    </lineage>
</organism>
<dbReference type="PROSITE" id="PS51163">
    <property type="entry name" value="YRDC"/>
    <property type="match status" value="1"/>
</dbReference>
<dbReference type="InterPro" id="IPR005145">
    <property type="entry name" value="Sua5_C"/>
</dbReference>
<dbReference type="EMBL" id="VIRV01000007">
    <property type="protein sequence ID" value="MBY0758760.1"/>
    <property type="molecule type" value="Genomic_DNA"/>
</dbReference>
<keyword evidence="12" id="KW-0175">Coiled coil</keyword>
<keyword evidence="4" id="KW-0963">Cytoplasm</keyword>
<dbReference type="InterPro" id="IPR038385">
    <property type="entry name" value="Sua5/YwlC_C"/>
</dbReference>
<evidence type="ECO:0000256" key="2">
    <source>
        <dbReference type="ARBA" id="ARBA00007663"/>
    </source>
</evidence>
<dbReference type="InterPro" id="IPR036196">
    <property type="entry name" value="Ptyr_pPase_sf"/>
</dbReference>
<comment type="similarity">
    <text evidence="2">Belongs to the SUA5 family.</text>
</comment>
<keyword evidence="5" id="KW-0808">Transferase</keyword>
<dbReference type="Gene3D" id="3.40.50.11030">
    <property type="entry name" value="Threonylcarbamoyl-AMP synthase, C-terminal domain"/>
    <property type="match status" value="1"/>
</dbReference>
<dbReference type="InterPro" id="IPR006070">
    <property type="entry name" value="Sua5-like_dom"/>
</dbReference>
<keyword evidence="8" id="KW-0547">Nucleotide-binding</keyword>
<dbReference type="Gene3D" id="3.40.50.2300">
    <property type="match status" value="1"/>
</dbReference>
<dbReference type="InterPro" id="IPR023485">
    <property type="entry name" value="Ptyr_pPase"/>
</dbReference>
<reference evidence="14 15" key="1">
    <citation type="journal article" date="2020" name="New Microbes New Infect">
        <title>Sellimonas caecigallum sp. nov., description and genome sequence of a new member of the Sellimonas genus isolated from the cecum of feral chicken.</title>
        <authorList>
            <person name="Wongkuna S."/>
            <person name="Ghimire S."/>
            <person name="Antony L."/>
            <person name="Chankhamhaengdecha S."/>
            <person name="Janvilisri T."/>
            <person name="Scaria J."/>
        </authorList>
    </citation>
    <scope>NUCLEOTIDE SEQUENCE [LARGE SCALE GENOMIC DNA]</scope>
    <source>
        <strain evidence="14 15">SW451</strain>
    </source>
</reference>
<evidence type="ECO:0000256" key="4">
    <source>
        <dbReference type="ARBA" id="ARBA00022490"/>
    </source>
</evidence>
<dbReference type="InterPro" id="IPR050156">
    <property type="entry name" value="TC-AMP_synthase_SUA5"/>
</dbReference>
<dbReference type="Pfam" id="PF03481">
    <property type="entry name" value="Sua5_C"/>
    <property type="match status" value="1"/>
</dbReference>
<dbReference type="Proteomes" id="UP000779049">
    <property type="component" value="Unassembled WGS sequence"/>
</dbReference>
<dbReference type="EC" id="2.7.7.87" evidence="3"/>
<evidence type="ECO:0000256" key="3">
    <source>
        <dbReference type="ARBA" id="ARBA00012584"/>
    </source>
</evidence>
<dbReference type="Gene3D" id="3.90.870.10">
    <property type="entry name" value="DHBP synthase"/>
    <property type="match status" value="1"/>
</dbReference>
<evidence type="ECO:0000256" key="12">
    <source>
        <dbReference type="SAM" id="Coils"/>
    </source>
</evidence>
<comment type="catalytic activity">
    <reaction evidence="11">
        <text>L-threonine + hydrogencarbonate + ATP = L-threonylcarbamoyladenylate + diphosphate + H2O</text>
        <dbReference type="Rhea" id="RHEA:36407"/>
        <dbReference type="ChEBI" id="CHEBI:15377"/>
        <dbReference type="ChEBI" id="CHEBI:17544"/>
        <dbReference type="ChEBI" id="CHEBI:30616"/>
        <dbReference type="ChEBI" id="CHEBI:33019"/>
        <dbReference type="ChEBI" id="CHEBI:57926"/>
        <dbReference type="ChEBI" id="CHEBI:73682"/>
        <dbReference type="EC" id="2.7.7.87"/>
    </reaction>
</comment>
<evidence type="ECO:0000256" key="10">
    <source>
        <dbReference type="ARBA" id="ARBA00029774"/>
    </source>
</evidence>
<dbReference type="Pfam" id="PF01300">
    <property type="entry name" value="Sua5_yciO_yrdC"/>
    <property type="match status" value="1"/>
</dbReference>
<evidence type="ECO:0000256" key="1">
    <source>
        <dbReference type="ARBA" id="ARBA00004496"/>
    </source>
</evidence>
<dbReference type="PANTHER" id="PTHR17490">
    <property type="entry name" value="SUA5"/>
    <property type="match status" value="1"/>
</dbReference>
<comment type="caution">
    <text evidence="14">The sequence shown here is derived from an EMBL/GenBank/DDBJ whole genome shotgun (WGS) entry which is preliminary data.</text>
</comment>
<gene>
    <name evidence="14" type="ORF">FLB61_06630</name>
</gene>
<comment type="subcellular location">
    <subcellularLocation>
        <location evidence="1">Cytoplasm</location>
    </subcellularLocation>
</comment>
<dbReference type="InterPro" id="IPR017945">
    <property type="entry name" value="DHBP_synth_RibB-like_a/b_dom"/>
</dbReference>
<evidence type="ECO:0000256" key="5">
    <source>
        <dbReference type="ARBA" id="ARBA00022679"/>
    </source>
</evidence>
<dbReference type="PANTHER" id="PTHR17490:SF16">
    <property type="entry name" value="THREONYLCARBAMOYL-AMP SYNTHASE"/>
    <property type="match status" value="1"/>
</dbReference>
<evidence type="ECO:0000313" key="15">
    <source>
        <dbReference type="Proteomes" id="UP000779049"/>
    </source>
</evidence>
<feature type="coiled-coil region" evidence="12">
    <location>
        <begin position="486"/>
        <end position="513"/>
    </location>
</feature>
<feature type="domain" description="YrdC-like" evidence="13">
    <location>
        <begin position="15"/>
        <end position="201"/>
    </location>
</feature>
<evidence type="ECO:0000259" key="13">
    <source>
        <dbReference type="PROSITE" id="PS51163"/>
    </source>
</evidence>
<dbReference type="SUPFAM" id="SSF55821">
    <property type="entry name" value="YrdC/RibB"/>
    <property type="match status" value="1"/>
</dbReference>
<dbReference type="NCBIfam" id="TIGR00057">
    <property type="entry name" value="L-threonylcarbamoyladenylate synthase"/>
    <property type="match status" value="1"/>
</dbReference>
<keyword evidence="7" id="KW-0548">Nucleotidyltransferase</keyword>
<name>A0ABS7L6V3_9FIRM</name>